<dbReference type="Pfam" id="PF12412">
    <property type="entry name" value="DUF3667"/>
    <property type="match status" value="1"/>
</dbReference>
<evidence type="ECO:0008006" key="5">
    <source>
        <dbReference type="Google" id="ProtNLM"/>
    </source>
</evidence>
<feature type="compositionally biased region" description="Polar residues" evidence="1">
    <location>
        <begin position="202"/>
        <end position="212"/>
    </location>
</feature>
<dbReference type="PATRIC" id="fig|1121015.4.peg.806"/>
<evidence type="ECO:0000256" key="2">
    <source>
        <dbReference type="SAM" id="Phobius"/>
    </source>
</evidence>
<evidence type="ECO:0000256" key="1">
    <source>
        <dbReference type="SAM" id="MobiDB-lite"/>
    </source>
</evidence>
<organism evidence="3 4">
    <name type="scientific">Arenimonas oryziterrae DSM 21050 = YC6267</name>
    <dbReference type="NCBI Taxonomy" id="1121015"/>
    <lineage>
        <taxon>Bacteria</taxon>
        <taxon>Pseudomonadati</taxon>
        <taxon>Pseudomonadota</taxon>
        <taxon>Gammaproteobacteria</taxon>
        <taxon>Lysobacterales</taxon>
        <taxon>Lysobacteraceae</taxon>
        <taxon>Arenimonas</taxon>
    </lineage>
</organism>
<comment type="caution">
    <text evidence="3">The sequence shown here is derived from an EMBL/GenBank/DDBJ whole genome shotgun (WGS) entry which is preliminary data.</text>
</comment>
<proteinExistence type="predicted"/>
<keyword evidence="2" id="KW-0812">Transmembrane</keyword>
<name>A0A091AXR7_9GAMM</name>
<sequence length="394" mass="43550">MTDAETAPAAAPVPPAVTGRVCENCGHALLGETCYACGQPTKGLIREFSTILGDFFDTLLNIDSRIVRTIGPLFARPGALSLEYFAGHRVRYVSPVRLFMFLSILAFVLAQWSLDVNVGNDTGGVQVGRGKETTNNQMGRAKTIPEVEHLRDEALAELAKAREESKDVPGVAVGLDIAKTKVSEAAERRIAEIRDGKPPSPEWNQTPGSFQFNDKPWDAKTNPITVSWLPEAGNRKLNEWIGRASGNLKRGSQDPDLIKNAFLSVVPQTLFVLLPLFAVLLKIAYAFKRRLYMEHLIVALHSHAFLCLCLALLSVLSLLDDWVGVRAAFLSGTIGWLEFGVAMWMPIYLLIMQKRVYRQGWIMTLLKYFVLGLAYSIMLSFGALAALLISLVWM</sequence>
<accession>A0A091AXR7</accession>
<feature type="transmembrane region" description="Helical" evidence="2">
    <location>
        <begin position="325"/>
        <end position="347"/>
    </location>
</feature>
<gene>
    <name evidence="3" type="ORF">N789_06585</name>
</gene>
<evidence type="ECO:0000313" key="4">
    <source>
        <dbReference type="Proteomes" id="UP000029385"/>
    </source>
</evidence>
<dbReference type="AlphaFoldDB" id="A0A091AXR7"/>
<feature type="transmembrane region" description="Helical" evidence="2">
    <location>
        <begin position="296"/>
        <end position="319"/>
    </location>
</feature>
<dbReference type="eggNOG" id="COG1566">
    <property type="taxonomic scope" value="Bacteria"/>
</dbReference>
<dbReference type="STRING" id="1121015.GCA_000420545_01771"/>
<dbReference type="Proteomes" id="UP000029385">
    <property type="component" value="Unassembled WGS sequence"/>
</dbReference>
<dbReference type="RefSeq" id="WP_022969390.1">
    <property type="nucleotide sequence ID" value="NZ_ATVD01000003.1"/>
</dbReference>
<feature type="transmembrane region" description="Helical" evidence="2">
    <location>
        <begin position="96"/>
        <end position="114"/>
    </location>
</feature>
<keyword evidence="2" id="KW-1133">Transmembrane helix</keyword>
<feature type="transmembrane region" description="Helical" evidence="2">
    <location>
        <begin position="368"/>
        <end position="393"/>
    </location>
</feature>
<keyword evidence="4" id="KW-1185">Reference proteome</keyword>
<dbReference type="InterPro" id="IPR022134">
    <property type="entry name" value="DUF3667"/>
</dbReference>
<reference evidence="3 4" key="1">
    <citation type="submission" date="2013-09" db="EMBL/GenBank/DDBJ databases">
        <title>Genome sequencing of Arenimonas oryziterrae.</title>
        <authorList>
            <person name="Chen F."/>
            <person name="Wang G."/>
        </authorList>
    </citation>
    <scope>NUCLEOTIDE SEQUENCE [LARGE SCALE GENOMIC DNA]</scope>
    <source>
        <strain evidence="3 4">YC6267</strain>
    </source>
</reference>
<feature type="region of interest" description="Disordered" evidence="1">
    <location>
        <begin position="195"/>
        <end position="214"/>
    </location>
</feature>
<evidence type="ECO:0000313" key="3">
    <source>
        <dbReference type="EMBL" id="KFN44077.1"/>
    </source>
</evidence>
<feature type="transmembrane region" description="Helical" evidence="2">
    <location>
        <begin position="261"/>
        <end position="284"/>
    </location>
</feature>
<dbReference type="OrthoDB" id="9111327at2"/>
<dbReference type="EMBL" id="AVCI01000003">
    <property type="protein sequence ID" value="KFN44077.1"/>
    <property type="molecule type" value="Genomic_DNA"/>
</dbReference>
<keyword evidence="2" id="KW-0472">Membrane</keyword>
<protein>
    <recommendedName>
        <fullName evidence="5">DUF3667 domain-containing protein</fullName>
    </recommendedName>
</protein>